<dbReference type="AlphaFoldDB" id="A0A1Y3BHL2"/>
<comment type="caution">
    <text evidence="2">The sequence shown here is derived from an EMBL/GenBank/DDBJ whole genome shotgun (WGS) entry which is preliminary data.</text>
</comment>
<proteinExistence type="predicted"/>
<evidence type="ECO:0000313" key="2">
    <source>
        <dbReference type="EMBL" id="OTF80421.1"/>
    </source>
</evidence>
<sequence length="171" mass="18989">MAYNMTQEAVQNGNNILDDAKNTLKTLKEFDIHVQSSKEKANKAMGRVPEIEKEIDDIIRKSDDSLKSLNEALIEASNAKETAKVAEEKADHVSQASNMALRTAKQLTVKADDLFVRSAELSRDVDRTSDKMKSYEQQAEQDESLVDDALRKANTAKTSAMDAIKKVQNAT</sequence>
<accession>A0A1Y3BHL2</accession>
<evidence type="ECO:0000313" key="3">
    <source>
        <dbReference type="Proteomes" id="UP000194236"/>
    </source>
</evidence>
<feature type="region of interest" description="Disordered" evidence="1">
    <location>
        <begin position="123"/>
        <end position="146"/>
    </location>
</feature>
<gene>
    <name evidence="2" type="ORF">BLA29_012295</name>
</gene>
<dbReference type="OrthoDB" id="430826at2759"/>
<dbReference type="Proteomes" id="UP000194236">
    <property type="component" value="Unassembled WGS sequence"/>
</dbReference>
<protein>
    <submittedName>
        <fullName evidence="2">Uncharacterized protein</fullName>
    </submittedName>
</protein>
<organism evidence="2 3">
    <name type="scientific">Euroglyphus maynei</name>
    <name type="common">Mayne's house dust mite</name>
    <dbReference type="NCBI Taxonomy" id="6958"/>
    <lineage>
        <taxon>Eukaryota</taxon>
        <taxon>Metazoa</taxon>
        <taxon>Ecdysozoa</taxon>
        <taxon>Arthropoda</taxon>
        <taxon>Chelicerata</taxon>
        <taxon>Arachnida</taxon>
        <taxon>Acari</taxon>
        <taxon>Acariformes</taxon>
        <taxon>Sarcoptiformes</taxon>
        <taxon>Astigmata</taxon>
        <taxon>Psoroptidia</taxon>
        <taxon>Analgoidea</taxon>
        <taxon>Pyroglyphidae</taxon>
        <taxon>Pyroglyphinae</taxon>
        <taxon>Euroglyphus</taxon>
    </lineage>
</organism>
<feature type="non-terminal residue" evidence="2">
    <location>
        <position position="171"/>
    </location>
</feature>
<keyword evidence="3" id="KW-1185">Reference proteome</keyword>
<name>A0A1Y3BHL2_EURMA</name>
<dbReference type="SUPFAM" id="SSF57997">
    <property type="entry name" value="Tropomyosin"/>
    <property type="match status" value="1"/>
</dbReference>
<dbReference type="EMBL" id="MUJZ01018268">
    <property type="protein sequence ID" value="OTF80421.1"/>
    <property type="molecule type" value="Genomic_DNA"/>
</dbReference>
<reference evidence="2 3" key="1">
    <citation type="submission" date="2017-03" db="EMBL/GenBank/DDBJ databases">
        <title>Genome Survey of Euroglyphus maynei.</title>
        <authorList>
            <person name="Arlian L.G."/>
            <person name="Morgan M.S."/>
            <person name="Rider S.D."/>
        </authorList>
    </citation>
    <scope>NUCLEOTIDE SEQUENCE [LARGE SCALE GENOMIC DNA]</scope>
    <source>
        <strain evidence="2">Arlian Lab</strain>
        <tissue evidence="2">Whole body</tissue>
    </source>
</reference>
<feature type="compositionally biased region" description="Basic and acidic residues" evidence="1">
    <location>
        <begin position="123"/>
        <end position="134"/>
    </location>
</feature>
<evidence type="ECO:0000256" key="1">
    <source>
        <dbReference type="SAM" id="MobiDB-lite"/>
    </source>
</evidence>